<proteinExistence type="predicted"/>
<evidence type="ECO:0000256" key="1">
    <source>
        <dbReference type="SAM" id="MobiDB-lite"/>
    </source>
</evidence>
<sequence>MEQGQKPVSPVKLNWQPRYSNSNRRTSHASAFHTLDKPTNREKTHQTVRSSHKLSCVTESDEDIDRANLESECLLAGCRPATRATDNLYTYQAQHLLAHHIVASKAPSKSVRSHSPEGMRCRRPAISKNREMFEVIYHSGFHSGIIDFIAIGYTNRRQTGIATKVFFVRSYRRSSGRWNSSGMRLRTSIEPLFNRVSVCNICGRSRPNYNVPLLGENFGRTAKLDLFDQYCHGYDVQRGGERRVGGVGGGWLAGWMAGWMAGWLAGWLGWLAGWLADWLTGRLVEGWLLISRLHTAEGVEKKRRHRLCGNDYLLGFHTTPSLWK</sequence>
<dbReference type="Proteomes" id="UP000000311">
    <property type="component" value="Unassembled WGS sequence"/>
</dbReference>
<dbReference type="AlphaFoldDB" id="E2A1V2"/>
<reference evidence="2 3" key="1">
    <citation type="journal article" date="2010" name="Science">
        <title>Genomic comparison of the ants Camponotus floridanus and Harpegnathos saltator.</title>
        <authorList>
            <person name="Bonasio R."/>
            <person name="Zhang G."/>
            <person name="Ye C."/>
            <person name="Mutti N.S."/>
            <person name="Fang X."/>
            <person name="Qin N."/>
            <person name="Donahue G."/>
            <person name="Yang P."/>
            <person name="Li Q."/>
            <person name="Li C."/>
            <person name="Zhang P."/>
            <person name="Huang Z."/>
            <person name="Berger S.L."/>
            <person name="Reinberg D."/>
            <person name="Wang J."/>
            <person name="Liebig J."/>
        </authorList>
    </citation>
    <scope>NUCLEOTIDE SEQUENCE [LARGE SCALE GENOMIC DNA]</scope>
    <source>
        <strain evidence="3">C129</strain>
    </source>
</reference>
<feature type="region of interest" description="Disordered" evidence="1">
    <location>
        <begin position="1"/>
        <end position="48"/>
    </location>
</feature>
<name>E2A1V2_CAMFO</name>
<evidence type="ECO:0000313" key="3">
    <source>
        <dbReference type="Proteomes" id="UP000000311"/>
    </source>
</evidence>
<protein>
    <submittedName>
        <fullName evidence="2">Uncharacterized protein</fullName>
    </submittedName>
</protein>
<feature type="compositionally biased region" description="Basic and acidic residues" evidence="1">
    <location>
        <begin position="34"/>
        <end position="45"/>
    </location>
</feature>
<accession>E2A1V2</accession>
<keyword evidence="3" id="KW-1185">Reference proteome</keyword>
<organism evidence="3">
    <name type="scientific">Camponotus floridanus</name>
    <name type="common">Florida carpenter ant</name>
    <dbReference type="NCBI Taxonomy" id="104421"/>
    <lineage>
        <taxon>Eukaryota</taxon>
        <taxon>Metazoa</taxon>
        <taxon>Ecdysozoa</taxon>
        <taxon>Arthropoda</taxon>
        <taxon>Hexapoda</taxon>
        <taxon>Insecta</taxon>
        <taxon>Pterygota</taxon>
        <taxon>Neoptera</taxon>
        <taxon>Endopterygota</taxon>
        <taxon>Hymenoptera</taxon>
        <taxon>Apocrita</taxon>
        <taxon>Aculeata</taxon>
        <taxon>Formicoidea</taxon>
        <taxon>Formicidae</taxon>
        <taxon>Formicinae</taxon>
        <taxon>Camponotus</taxon>
    </lineage>
</organism>
<dbReference type="EMBL" id="GL435806">
    <property type="protein sequence ID" value="EFN72591.1"/>
    <property type="molecule type" value="Genomic_DNA"/>
</dbReference>
<evidence type="ECO:0000313" key="2">
    <source>
        <dbReference type="EMBL" id="EFN72591.1"/>
    </source>
</evidence>
<gene>
    <name evidence="2" type="ORF">EAG_03530</name>
</gene>
<dbReference type="InParanoid" id="E2A1V2"/>